<comment type="similarity">
    <text evidence="8">Belongs to the PpiD chaperone family.</text>
</comment>
<evidence type="ECO:0000256" key="6">
    <source>
        <dbReference type="ARBA" id="ARBA00023136"/>
    </source>
</evidence>
<dbReference type="Pfam" id="PF13623">
    <property type="entry name" value="SurA_N_2"/>
    <property type="match status" value="1"/>
</dbReference>
<dbReference type="InterPro" id="IPR052029">
    <property type="entry name" value="PpiD_chaperone"/>
</dbReference>
<dbReference type="Gene3D" id="1.10.4030.10">
    <property type="entry name" value="Porin chaperone SurA, peptide-binding domain"/>
    <property type="match status" value="1"/>
</dbReference>
<keyword evidence="7" id="KW-0143">Chaperone</keyword>
<dbReference type="OrthoDB" id="9812372at2"/>
<evidence type="ECO:0000256" key="4">
    <source>
        <dbReference type="ARBA" id="ARBA00022692"/>
    </source>
</evidence>
<dbReference type="InterPro" id="IPR000297">
    <property type="entry name" value="PPIase_PpiC"/>
</dbReference>
<dbReference type="SUPFAM" id="SSF54534">
    <property type="entry name" value="FKBP-like"/>
    <property type="match status" value="1"/>
</dbReference>
<keyword evidence="11" id="KW-0697">Rotamase</keyword>
<accession>A0A291QRT9</accession>
<dbReference type="Gene3D" id="3.10.50.40">
    <property type="match status" value="2"/>
</dbReference>
<evidence type="ECO:0000256" key="12">
    <source>
        <dbReference type="SAM" id="Phobius"/>
    </source>
</evidence>
<dbReference type="InterPro" id="IPR027304">
    <property type="entry name" value="Trigger_fact/SurA_dom_sf"/>
</dbReference>
<keyword evidence="3" id="KW-0997">Cell inner membrane</keyword>
<evidence type="ECO:0000256" key="8">
    <source>
        <dbReference type="ARBA" id="ARBA00038408"/>
    </source>
</evidence>
<dbReference type="PANTHER" id="PTHR47529">
    <property type="entry name" value="PEPTIDYL-PROLYL CIS-TRANS ISOMERASE D"/>
    <property type="match status" value="1"/>
</dbReference>
<keyword evidence="5 12" id="KW-1133">Transmembrane helix</keyword>
<evidence type="ECO:0000313" key="14">
    <source>
        <dbReference type="EMBL" id="ATL46635.1"/>
    </source>
</evidence>
<name>A0A291QRT9_9BACT</name>
<dbReference type="Proteomes" id="UP000220133">
    <property type="component" value="Chromosome"/>
</dbReference>
<evidence type="ECO:0000256" key="9">
    <source>
        <dbReference type="ARBA" id="ARBA00040743"/>
    </source>
</evidence>
<organism evidence="14 15">
    <name type="scientific">Chitinophaga caeni</name>
    <dbReference type="NCBI Taxonomy" id="2029983"/>
    <lineage>
        <taxon>Bacteria</taxon>
        <taxon>Pseudomonadati</taxon>
        <taxon>Bacteroidota</taxon>
        <taxon>Chitinophagia</taxon>
        <taxon>Chitinophagales</taxon>
        <taxon>Chitinophagaceae</taxon>
        <taxon>Chitinophaga</taxon>
    </lineage>
</organism>
<evidence type="ECO:0000256" key="1">
    <source>
        <dbReference type="ARBA" id="ARBA00004382"/>
    </source>
</evidence>
<dbReference type="KEGG" id="cbae:COR50_05245"/>
<dbReference type="GO" id="GO:0005886">
    <property type="term" value="C:plasma membrane"/>
    <property type="evidence" value="ECO:0007669"/>
    <property type="project" value="UniProtKB-SubCell"/>
</dbReference>
<protein>
    <recommendedName>
        <fullName evidence="9">Periplasmic chaperone PpiD</fullName>
    </recommendedName>
    <alternativeName>
        <fullName evidence="10">Periplasmic folding chaperone</fullName>
    </alternativeName>
</protein>
<comment type="subcellular location">
    <subcellularLocation>
        <location evidence="1">Cell inner membrane</location>
        <topology evidence="1">Single-pass type II membrane protein</topology>
        <orientation evidence="1">Periplasmic side</orientation>
    </subcellularLocation>
</comment>
<dbReference type="PANTHER" id="PTHR47529:SF1">
    <property type="entry name" value="PERIPLASMIC CHAPERONE PPID"/>
    <property type="match status" value="1"/>
</dbReference>
<gene>
    <name evidence="14" type="ORF">COR50_05245</name>
</gene>
<keyword evidence="4 12" id="KW-0812">Transmembrane</keyword>
<evidence type="ECO:0000256" key="3">
    <source>
        <dbReference type="ARBA" id="ARBA00022519"/>
    </source>
</evidence>
<keyword evidence="11" id="KW-0413">Isomerase</keyword>
<feature type="transmembrane region" description="Helical" evidence="12">
    <location>
        <begin position="12"/>
        <end position="33"/>
    </location>
</feature>
<evidence type="ECO:0000256" key="5">
    <source>
        <dbReference type="ARBA" id="ARBA00022989"/>
    </source>
</evidence>
<feature type="domain" description="PpiC" evidence="13">
    <location>
        <begin position="339"/>
        <end position="436"/>
    </location>
</feature>
<proteinExistence type="inferred from homology"/>
<dbReference type="GO" id="GO:0003755">
    <property type="term" value="F:peptidyl-prolyl cis-trans isomerase activity"/>
    <property type="evidence" value="ECO:0007669"/>
    <property type="project" value="UniProtKB-KW"/>
</dbReference>
<dbReference type="InterPro" id="IPR046357">
    <property type="entry name" value="PPIase_dom_sf"/>
</dbReference>
<evidence type="ECO:0000259" key="13">
    <source>
        <dbReference type="PROSITE" id="PS50198"/>
    </source>
</evidence>
<keyword evidence="2" id="KW-1003">Cell membrane</keyword>
<reference evidence="14 15" key="1">
    <citation type="submission" date="2017-10" db="EMBL/GenBank/DDBJ databases">
        <title>Paenichitinophaga pekingensis gen. nov., sp. nov., isolated from activated sludge.</title>
        <authorList>
            <person name="Jin D."/>
            <person name="Kong X."/>
            <person name="Deng Y."/>
            <person name="Bai Z."/>
        </authorList>
    </citation>
    <scope>NUCLEOTIDE SEQUENCE [LARGE SCALE GENOMIC DNA]</scope>
    <source>
        <strain evidence="14 15">13</strain>
    </source>
</reference>
<keyword evidence="15" id="KW-1185">Reference proteome</keyword>
<evidence type="ECO:0000256" key="11">
    <source>
        <dbReference type="PROSITE-ProRule" id="PRU00278"/>
    </source>
</evidence>
<dbReference type="SUPFAM" id="SSF109998">
    <property type="entry name" value="Triger factor/SurA peptide-binding domain-like"/>
    <property type="match status" value="1"/>
</dbReference>
<sequence>MSLIQKIRDKYATMTVVVICLAIVGFLLQDAFFGKGSLMGSSTSVGEVNGKELDIAQYNNMIDIAERNQAAQYQLDMDESMRQSIREQVWQQFINQQILSEEYEKLGIVVTDEEVTDQFLGNNPNPQIVQMFTDPKTGVFNREMMIQAIQSGQYSQDFLNLEQGIKQQQYTTKYLALVTKAINYPKWMQELQVKDGEKAANISYIQVPYASIADSTIKLTDAELNDYIQKHKDLFPAEESRRVEFISFDAIPSAKDTTAVLESLANLKSAMDSLSNDDIPTFINANSDNKYFDAYVPLSIIRVPEIDSIKALSIGQTYGPYFDGGLITYAKMVDRKTLPDTVEVRYIAMSSQPAIDSAVKARIDSISTVIKNGGDFAALASEFSEDNSTAQNGGKFTVTPAGNFFEEGKDFALNGKKNELKVIKTNFGYLLMQIMEQKNFGTALKVAYLSKKVEPSQETSRAAYAKASDFASKNRDRKTFDNTIREEGLNKGISEDIRPMDFVIPGVGSARDLVRWAYSANIGDVSGVFTVDYKNVVAVLTNVTDKGTLSLNEVRPRVEAEVRKIKKADQIISKLKNPATIEAAAEATSQPIQKTEGVTFTMPSIASIGYEPRIAGAAFNKNWGVGKVSAAIEGNTGVFVIKVDEYVGSEQPKPEYENQRKIYEQSLSNFWMNQLSEVFRKKADVEDNRAKFF</sequence>
<evidence type="ECO:0000313" key="15">
    <source>
        <dbReference type="Proteomes" id="UP000220133"/>
    </source>
</evidence>
<keyword evidence="6 12" id="KW-0472">Membrane</keyword>
<dbReference type="RefSeq" id="WP_098193023.1">
    <property type="nucleotide sequence ID" value="NZ_CP023777.1"/>
</dbReference>
<dbReference type="Pfam" id="PF13616">
    <property type="entry name" value="Rotamase_3"/>
    <property type="match status" value="1"/>
</dbReference>
<dbReference type="AlphaFoldDB" id="A0A291QRT9"/>
<evidence type="ECO:0000256" key="2">
    <source>
        <dbReference type="ARBA" id="ARBA00022475"/>
    </source>
</evidence>
<dbReference type="PROSITE" id="PS50198">
    <property type="entry name" value="PPIC_PPIASE_2"/>
    <property type="match status" value="1"/>
</dbReference>
<evidence type="ECO:0000256" key="7">
    <source>
        <dbReference type="ARBA" id="ARBA00023186"/>
    </source>
</evidence>
<evidence type="ECO:0000256" key="10">
    <source>
        <dbReference type="ARBA" id="ARBA00042775"/>
    </source>
</evidence>
<dbReference type="EMBL" id="CP023777">
    <property type="protein sequence ID" value="ATL46635.1"/>
    <property type="molecule type" value="Genomic_DNA"/>
</dbReference>